<evidence type="ECO:0000256" key="5">
    <source>
        <dbReference type="SAM" id="Phobius"/>
    </source>
</evidence>
<feature type="transmembrane region" description="Helical" evidence="5">
    <location>
        <begin position="55"/>
        <end position="74"/>
    </location>
</feature>
<dbReference type="GO" id="GO:0016020">
    <property type="term" value="C:membrane"/>
    <property type="evidence" value="ECO:0007669"/>
    <property type="project" value="UniProtKB-SubCell"/>
</dbReference>
<name>A0AAJ5YYD8_9BASI</name>
<dbReference type="SUPFAM" id="SSF144091">
    <property type="entry name" value="Rhomboid-like"/>
    <property type="match status" value="1"/>
</dbReference>
<dbReference type="AlphaFoldDB" id="A0AAJ5YYD8"/>
<feature type="transmembrane region" description="Helical" evidence="5">
    <location>
        <begin position="95"/>
        <end position="114"/>
    </location>
</feature>
<dbReference type="EMBL" id="CP119917">
    <property type="protein sequence ID" value="WFD14744.1"/>
    <property type="molecule type" value="Genomic_DNA"/>
</dbReference>
<evidence type="ECO:0000313" key="7">
    <source>
        <dbReference type="Proteomes" id="UP001217582"/>
    </source>
</evidence>
<evidence type="ECO:0000313" key="6">
    <source>
        <dbReference type="EMBL" id="WFD14744.1"/>
    </source>
</evidence>
<evidence type="ECO:0000256" key="3">
    <source>
        <dbReference type="ARBA" id="ARBA00022989"/>
    </source>
</evidence>
<keyword evidence="2 5" id="KW-0812">Transmembrane</keyword>
<comment type="subcellular location">
    <subcellularLocation>
        <location evidence="1">Membrane</location>
        <topology evidence="1">Multi-pass membrane protein</topology>
    </subcellularLocation>
</comment>
<keyword evidence="3 5" id="KW-1133">Transmembrane helix</keyword>
<protein>
    <recommendedName>
        <fullName evidence="8">Derlin</fullName>
    </recommendedName>
</protein>
<sequence length="204" mass="22609">MVVVGFAYAPLTKVVMAGLCLTSLLVSLLSLKLYIPFHFDPHILIYHQYWQAWAYHVAFTNSSELFLGIMILYYGARHVERACGSRKYGAFHTGYLPAGPFGVLGALVCLYYRITPPLWTISVYGTELTDRILVSVPLGLLALSQPPYSCISVVLGMLASQLYSLDAAFQVPARLASLLQRVSAPWIGSHPVPMRGSEAQYHRI</sequence>
<evidence type="ECO:0000256" key="1">
    <source>
        <dbReference type="ARBA" id="ARBA00004141"/>
    </source>
</evidence>
<evidence type="ECO:0000256" key="4">
    <source>
        <dbReference type="ARBA" id="ARBA00023136"/>
    </source>
</evidence>
<gene>
    <name evidence="6" type="ORF">MARU1_000750</name>
</gene>
<dbReference type="Proteomes" id="UP001217582">
    <property type="component" value="Chromosome 2"/>
</dbReference>
<keyword evidence="4 5" id="KW-0472">Membrane</keyword>
<keyword evidence="7" id="KW-1185">Reference proteome</keyword>
<evidence type="ECO:0000256" key="2">
    <source>
        <dbReference type="ARBA" id="ARBA00022692"/>
    </source>
</evidence>
<feature type="transmembrane region" description="Helical" evidence="5">
    <location>
        <begin position="14"/>
        <end position="35"/>
    </location>
</feature>
<reference evidence="6 7" key="1">
    <citation type="submission" date="2023-03" db="EMBL/GenBank/DDBJ databases">
        <title>Mating type loci evolution in Malassezia.</title>
        <authorList>
            <person name="Coelho M.A."/>
        </authorList>
    </citation>
    <scope>NUCLEOTIDE SEQUENCE [LARGE SCALE GENOMIC DNA]</scope>
    <source>
        <strain evidence="6 7">CBS 13387</strain>
    </source>
</reference>
<evidence type="ECO:0008006" key="8">
    <source>
        <dbReference type="Google" id="ProtNLM"/>
    </source>
</evidence>
<proteinExistence type="predicted"/>
<dbReference type="InterPro" id="IPR035952">
    <property type="entry name" value="Rhomboid-like_sf"/>
</dbReference>
<accession>A0AAJ5YYD8</accession>
<organism evidence="6 7">
    <name type="scientific">Malassezia arunalokei</name>
    <dbReference type="NCBI Taxonomy" id="1514897"/>
    <lineage>
        <taxon>Eukaryota</taxon>
        <taxon>Fungi</taxon>
        <taxon>Dikarya</taxon>
        <taxon>Basidiomycota</taxon>
        <taxon>Ustilaginomycotina</taxon>
        <taxon>Malasseziomycetes</taxon>
        <taxon>Malasseziales</taxon>
        <taxon>Malasseziaceae</taxon>
        <taxon>Malassezia</taxon>
    </lineage>
</organism>